<dbReference type="Gene3D" id="2.40.50.140">
    <property type="entry name" value="Nucleic acid-binding proteins"/>
    <property type="match status" value="1"/>
</dbReference>
<keyword evidence="6 13" id="KW-0235">DNA replication</keyword>
<evidence type="ECO:0000256" key="12">
    <source>
        <dbReference type="ARBA" id="ARBA00070925"/>
    </source>
</evidence>
<dbReference type="KEGG" id="aun:AWM73_04160"/>
<dbReference type="NCBIfam" id="TIGR00573">
    <property type="entry name" value="dnaq"/>
    <property type="match status" value="1"/>
</dbReference>
<protein>
    <recommendedName>
        <fullName evidence="12 13">DNA polymerase III PolC-type</fullName>
        <shortName evidence="13">PolIII</shortName>
        <ecNumber evidence="2 13">2.7.7.7</ecNumber>
    </recommendedName>
</protein>
<dbReference type="RefSeq" id="WP_060778208.1">
    <property type="nucleotide sequence ID" value="NZ_CAJHLF010000002.1"/>
</dbReference>
<gene>
    <name evidence="13" type="primary">polC</name>
    <name evidence="18" type="ORF">I6G68_05895</name>
    <name evidence="17" type="ORF">ODY43_01170</name>
</gene>
<dbReference type="CDD" id="cd06127">
    <property type="entry name" value="DEDDh"/>
    <property type="match status" value="1"/>
</dbReference>
<dbReference type="InterPro" id="IPR044923">
    <property type="entry name" value="PolC_middle_finger_sf"/>
</dbReference>
<dbReference type="InterPro" id="IPR028112">
    <property type="entry name" value="DNA_PolC-type_N_I"/>
</dbReference>
<dbReference type="GO" id="GO:0005737">
    <property type="term" value="C:cytoplasm"/>
    <property type="evidence" value="ECO:0007669"/>
    <property type="project" value="UniProtKB-SubCell"/>
</dbReference>
<dbReference type="InterPro" id="IPR004013">
    <property type="entry name" value="PHP_dom"/>
</dbReference>
<comment type="function">
    <text evidence="1 13">Required for replicative DNA synthesis. This DNA polymerase also exhibits 3' to 5' exonuclease activity.</text>
</comment>
<evidence type="ECO:0000256" key="2">
    <source>
        <dbReference type="ARBA" id="ARBA00012417"/>
    </source>
</evidence>
<organism evidence="18 19">
    <name type="scientific">Aerococcus urinae</name>
    <dbReference type="NCBI Taxonomy" id="1376"/>
    <lineage>
        <taxon>Bacteria</taxon>
        <taxon>Bacillati</taxon>
        <taxon>Bacillota</taxon>
        <taxon>Bacilli</taxon>
        <taxon>Lactobacillales</taxon>
        <taxon>Aerococcaceae</taxon>
        <taxon>Aerococcus</taxon>
    </lineage>
</organism>
<dbReference type="GeneID" id="35767922"/>
<dbReference type="Pfam" id="PF14579">
    <property type="entry name" value="HHH_6"/>
    <property type="match status" value="1"/>
</dbReference>
<evidence type="ECO:0000256" key="9">
    <source>
        <dbReference type="ARBA" id="ARBA00022839"/>
    </source>
</evidence>
<name>A0A0X8FEB6_9LACT</name>
<evidence type="ECO:0000256" key="14">
    <source>
        <dbReference type="SAM" id="Coils"/>
    </source>
</evidence>
<dbReference type="Pfam" id="PF00929">
    <property type="entry name" value="RNase_T"/>
    <property type="match status" value="1"/>
</dbReference>
<dbReference type="EC" id="2.7.7.7" evidence="2 13"/>
<evidence type="ECO:0000256" key="5">
    <source>
        <dbReference type="ARBA" id="ARBA00022695"/>
    </source>
</evidence>
<dbReference type="Proteomes" id="UP001069145">
    <property type="component" value="Unassembled WGS sequence"/>
</dbReference>
<keyword evidence="20" id="KW-1185">Reference proteome</keyword>
<evidence type="ECO:0000256" key="7">
    <source>
        <dbReference type="ARBA" id="ARBA00022722"/>
    </source>
</evidence>
<keyword evidence="10 13" id="KW-0239">DNA-directed DNA polymerase</keyword>
<evidence type="ECO:0000256" key="6">
    <source>
        <dbReference type="ARBA" id="ARBA00022705"/>
    </source>
</evidence>
<dbReference type="InterPro" id="IPR013520">
    <property type="entry name" value="Ribonucl_H"/>
</dbReference>
<evidence type="ECO:0000256" key="3">
    <source>
        <dbReference type="ARBA" id="ARBA00022490"/>
    </source>
</evidence>
<dbReference type="InterPro" id="IPR036397">
    <property type="entry name" value="RNaseH_sf"/>
</dbReference>
<dbReference type="Pfam" id="PF02811">
    <property type="entry name" value="PHP"/>
    <property type="match status" value="1"/>
</dbReference>
<dbReference type="GO" id="GO:0003677">
    <property type="term" value="F:DNA binding"/>
    <property type="evidence" value="ECO:0007669"/>
    <property type="project" value="UniProtKB-UniRule"/>
</dbReference>
<dbReference type="InterPro" id="IPR012340">
    <property type="entry name" value="NA-bd_OB-fold"/>
</dbReference>
<dbReference type="Pfam" id="PF11490">
    <property type="entry name" value="DNA_pol3_a_NII"/>
    <property type="match status" value="1"/>
</dbReference>
<dbReference type="Gene3D" id="6.10.140.1510">
    <property type="match status" value="1"/>
</dbReference>
<dbReference type="EMBL" id="JAOTML010000001">
    <property type="protein sequence ID" value="MCY3052617.1"/>
    <property type="molecule type" value="Genomic_DNA"/>
</dbReference>
<comment type="subcellular location">
    <subcellularLocation>
        <location evidence="13">Cytoplasm</location>
    </subcellularLocation>
</comment>
<reference evidence="17" key="2">
    <citation type="submission" date="2022-09" db="EMBL/GenBank/DDBJ databases">
        <title>Aerococcus urinae taxonomy study.</title>
        <authorList>
            <person name="Christensen J."/>
            <person name="Senneby E."/>
        </authorList>
    </citation>
    <scope>NUCLEOTIDE SEQUENCE</scope>
    <source>
        <strain evidence="17">NLD-066-U95</strain>
    </source>
</reference>
<keyword evidence="14" id="KW-0175">Coiled coil</keyword>
<dbReference type="InterPro" id="IPR011708">
    <property type="entry name" value="DNA_pol3_alpha_NTPase_dom"/>
</dbReference>
<keyword evidence="8 13" id="KW-0378">Hydrolase</keyword>
<dbReference type="InterPro" id="IPR040982">
    <property type="entry name" value="DNA_pol3_finger"/>
</dbReference>
<dbReference type="InterPro" id="IPR024754">
    <property type="entry name" value="DNA_PolC-like_N_II"/>
</dbReference>
<comment type="catalytic activity">
    <reaction evidence="11 13">
        <text>DNA(n) + a 2'-deoxyribonucleoside 5'-triphosphate = DNA(n+1) + diphosphate</text>
        <dbReference type="Rhea" id="RHEA:22508"/>
        <dbReference type="Rhea" id="RHEA-COMP:17339"/>
        <dbReference type="Rhea" id="RHEA-COMP:17340"/>
        <dbReference type="ChEBI" id="CHEBI:33019"/>
        <dbReference type="ChEBI" id="CHEBI:61560"/>
        <dbReference type="ChEBI" id="CHEBI:173112"/>
        <dbReference type="EC" id="2.7.7.7"/>
    </reaction>
</comment>
<evidence type="ECO:0000313" key="19">
    <source>
        <dbReference type="Proteomes" id="UP000594771"/>
    </source>
</evidence>
<reference evidence="18 19" key="1">
    <citation type="submission" date="2020-12" db="EMBL/GenBank/DDBJ databases">
        <title>FDA dAtabase for Regulatory Grade micrObial Sequences (FDA-ARGOS): Supporting development and validation of Infectious Disease Dx tests.</title>
        <authorList>
            <person name="Sproer C."/>
            <person name="Gronow S."/>
            <person name="Severitt S."/>
            <person name="Schroder I."/>
            <person name="Tallon L."/>
            <person name="Sadzewicz L."/>
            <person name="Zhao X."/>
            <person name="Boylan J."/>
            <person name="Ott S."/>
            <person name="Bowen H."/>
            <person name="Vavikolanu K."/>
            <person name="Mehta A."/>
            <person name="Aluvathingal J."/>
            <person name="Nadendla S."/>
            <person name="Lowell S."/>
            <person name="Myers T."/>
            <person name="Yan Y."/>
            <person name="Sichtig H."/>
        </authorList>
    </citation>
    <scope>NUCLEOTIDE SEQUENCE [LARGE SCALE GENOMIC DNA]</scope>
    <source>
        <strain evidence="18 19">FDAARGOS_911</strain>
    </source>
</reference>
<accession>A0A0X8FEB6</accession>
<evidence type="ECO:0000256" key="13">
    <source>
        <dbReference type="HAMAP-Rule" id="MF_00356"/>
    </source>
</evidence>
<dbReference type="SMART" id="SM00479">
    <property type="entry name" value="EXOIII"/>
    <property type="match status" value="1"/>
</dbReference>
<dbReference type="PANTHER" id="PTHR32294:SF5">
    <property type="entry name" value="DNA POLYMERASE III POLC-TYPE"/>
    <property type="match status" value="1"/>
</dbReference>
<dbReference type="Pfam" id="PF07733">
    <property type="entry name" value="DNA_pol3_alpha"/>
    <property type="match status" value="2"/>
</dbReference>
<dbReference type="FunFam" id="3.30.420.10:FF:000045">
    <property type="entry name" value="3'-5' exonuclease DinG"/>
    <property type="match status" value="1"/>
</dbReference>
<keyword evidence="5 13" id="KW-0548">Nucleotidyltransferase</keyword>
<dbReference type="Proteomes" id="UP000594771">
    <property type="component" value="Chromosome"/>
</dbReference>
<dbReference type="CDD" id="cd04484">
    <property type="entry name" value="polC_OBF"/>
    <property type="match status" value="1"/>
</dbReference>
<feature type="domain" description="Polymerase/histidinol phosphatase N-terminal" evidence="16">
    <location>
        <begin position="335"/>
        <end position="402"/>
    </location>
</feature>
<evidence type="ECO:0000256" key="11">
    <source>
        <dbReference type="ARBA" id="ARBA00049244"/>
    </source>
</evidence>
<dbReference type="Gene3D" id="1.10.150.870">
    <property type="match status" value="1"/>
</dbReference>
<dbReference type="InterPro" id="IPR003141">
    <property type="entry name" value="Pol/His_phosphatase_N"/>
</dbReference>
<sequence>MLSNEEMFQTLLRQMHWQSDDENIKQGSIEEVIVHQVSRCYQFNIRFPERLPFSAYQLFYAQLTNTFQAIAKVKLKVIISQVSTASDQEVSAYWPVILECLNLSDGMAQQVLYANPPKINQGKMFLYVENAPIREYVETNYVQAILDCYQRHGFDKLSLKVIVDQDRANERQEQYQSRRQALEKEEQEKAKLVQERSEQPPSNAKQVKSPDQIRIGRSIPSDQVQMMKSYTEEQRRAVMEGVVFDVEIRELRTGRCILVLKMSDYTSAFIVQKFSNTDADIAIFNSIKEGMWLRVRGDIQMDDRFARDLVVNARDLEAIEKEPRQDTMPEDQKRVELHLHTNMSALDATNSVTDFVKQAAAWGHKAIAVTDHGNVQAFPEASQAAKDTGVKLIYGMEAYVVDDGVPIAYNPGHVELENATYVIFDVETTGLSAVYNTIIEIGAVKMHKGNVVGEFSEFLNPGHHLSSFTTELTGITDSMVANARPEPEVMQDFLDFCQGTILVAHNASFDVGFIDAAYQRNGLPTIENPVIDTLELARYLYPHLKSFRLNTLSKHFNVSLEHHHRAIYDATSTGALAWIFVKEAKESHDMVYHDQLNRDIGQGDAYKKGRPFHATILAKNQKGLKDLFKLVSASNVDYFHRVPRIPRSLLKEHREHLLIGSACSEGEVFTAAMQKGKETAKKFAEFYDYLEIQPKASYEPLLRNQDIINNEALENIINDLVDIGDELGITVVATGDAHYLNPEDKIYREILINSIKSNRSKYFPRAHFRTTKEMLDDFAFLGEEKAFELVVTNSNAIADSIEFVEPIHDKLYTPHIDGAEESIRNDAFTKAHEIYGENLPELIEERLERELDSIIGNGFAVIYYIAQKLVWKSNEDGYIVGSRGSVGSSFAATMLGITEVNPLPPHYVCLNCHYSHFYIHGEIGSGFDLEDKDCPECGQPLSKDGHDIPFETFLGFNGDKVPDIDLNFSGEYQAQAHNYTKVLFGEDHVYKAGTISTVADKTAFGYVLGYDRDHNLNLRQTEKDFLAKGATGVKRTTGQHPGGIIVIPENMDVYDFTPIQYPADEQTADWRTTHFDFHSIHDNVLKLDCLGHDDPTVIRKLQDLSGIEPTDIPMDDLEVYKLFNGTESLGVSPEQIFSKTGTLGIPEFGTPFVRQMLEATHPSTFAELLQISGLSHGTDVWLGNAETLVSEKGMELKDVIGCRDDIMMDLIHMGVPKSDSFQIMEKVRKGKGLSPEHQAIMKEHEVPEWYMDSCQKIKYMFPKAHAAAYVINALRVAWFKVHHPIWYYCAYLSVRAEDFDLKAMAGGLESNKDRLKEIKAKGNDASAKEKALQIVLELVNEMWERGLKFKMVDLDKSDAKDFVIEGEDTLIAPFRAVSGLGVSVAQQVVKAREESPFLSKEDLKIRGKVSQSVIDHLDECNALNGLPEENQLSLFDF</sequence>
<dbReference type="SUPFAM" id="SSF50249">
    <property type="entry name" value="Nucleic acid-binding proteins"/>
    <property type="match status" value="1"/>
</dbReference>
<evidence type="ECO:0000256" key="1">
    <source>
        <dbReference type="ARBA" id="ARBA00003452"/>
    </source>
</evidence>
<dbReference type="PANTHER" id="PTHR32294">
    <property type="entry name" value="DNA POLYMERASE III SUBUNIT ALPHA"/>
    <property type="match status" value="1"/>
</dbReference>
<feature type="coiled-coil region" evidence="14">
    <location>
        <begin position="165"/>
        <end position="195"/>
    </location>
</feature>
<dbReference type="SUPFAM" id="SSF53098">
    <property type="entry name" value="Ribonuclease H-like"/>
    <property type="match status" value="1"/>
</dbReference>
<dbReference type="InterPro" id="IPR006054">
    <property type="entry name" value="DnaQ"/>
</dbReference>
<comment type="similarity">
    <text evidence="13">Belongs to the DNA polymerase type-C family. PolC subfamily.</text>
</comment>
<dbReference type="OrthoDB" id="9804290at2"/>
<keyword evidence="7 13" id="KW-0540">Nuclease</keyword>
<dbReference type="InterPro" id="IPR006308">
    <property type="entry name" value="Pol_III_a_PolC-type_gram_pos"/>
</dbReference>
<proteinExistence type="inferred from homology"/>
<dbReference type="InterPro" id="IPR004805">
    <property type="entry name" value="DnaE2/DnaE/PolC"/>
</dbReference>
<evidence type="ECO:0000313" key="17">
    <source>
        <dbReference type="EMBL" id="MCY3052617.1"/>
    </source>
</evidence>
<evidence type="ECO:0000256" key="10">
    <source>
        <dbReference type="ARBA" id="ARBA00022932"/>
    </source>
</evidence>
<dbReference type="InterPro" id="IPR012337">
    <property type="entry name" value="RNaseH-like_sf"/>
</dbReference>
<dbReference type="Pfam" id="PF17657">
    <property type="entry name" value="DNA_pol3_finger"/>
    <property type="match status" value="1"/>
</dbReference>
<evidence type="ECO:0000256" key="4">
    <source>
        <dbReference type="ARBA" id="ARBA00022679"/>
    </source>
</evidence>
<keyword evidence="9 13" id="KW-0269">Exonuclease</keyword>
<dbReference type="HAMAP" id="MF_00356">
    <property type="entry name" value="DNApol_PolC"/>
    <property type="match status" value="1"/>
</dbReference>
<dbReference type="EMBL" id="CP065662">
    <property type="protein sequence ID" value="QPS00926.1"/>
    <property type="molecule type" value="Genomic_DNA"/>
</dbReference>
<dbReference type="Gene3D" id="1.10.150.700">
    <property type="entry name" value="PolC, middle finger domain"/>
    <property type="match status" value="1"/>
</dbReference>
<evidence type="ECO:0000256" key="8">
    <source>
        <dbReference type="ARBA" id="ARBA00022801"/>
    </source>
</evidence>
<keyword evidence="3 13" id="KW-0963">Cytoplasm</keyword>
<evidence type="ECO:0000259" key="15">
    <source>
        <dbReference type="SMART" id="SM00479"/>
    </source>
</evidence>
<dbReference type="Gene3D" id="3.30.1900.20">
    <property type="match status" value="2"/>
</dbReference>
<evidence type="ECO:0000313" key="20">
    <source>
        <dbReference type="Proteomes" id="UP001069145"/>
    </source>
</evidence>
<feature type="domain" description="Exonuclease" evidence="15">
    <location>
        <begin position="420"/>
        <end position="586"/>
    </location>
</feature>
<evidence type="ECO:0000259" key="16">
    <source>
        <dbReference type="SMART" id="SM00481"/>
    </source>
</evidence>
<dbReference type="Pfam" id="PF14480">
    <property type="entry name" value="DNA_pol3_a_NI"/>
    <property type="match status" value="1"/>
</dbReference>
<evidence type="ECO:0000313" key="18">
    <source>
        <dbReference type="EMBL" id="QPS00926.1"/>
    </source>
</evidence>
<dbReference type="GO" id="GO:0003887">
    <property type="term" value="F:DNA-directed DNA polymerase activity"/>
    <property type="evidence" value="ECO:0007669"/>
    <property type="project" value="UniProtKB-UniRule"/>
</dbReference>
<dbReference type="NCBIfam" id="NF001688">
    <property type="entry name" value="PRK00448.1"/>
    <property type="match status" value="1"/>
</dbReference>
<dbReference type="NCBIfam" id="TIGR01405">
    <property type="entry name" value="polC_Gram_pos"/>
    <property type="match status" value="1"/>
</dbReference>
<dbReference type="GO" id="GO:0006261">
    <property type="term" value="P:DNA-templated DNA replication"/>
    <property type="evidence" value="ECO:0007669"/>
    <property type="project" value="UniProtKB-UniRule"/>
</dbReference>
<dbReference type="SMART" id="SM00481">
    <property type="entry name" value="POLIIIAc"/>
    <property type="match status" value="1"/>
</dbReference>
<dbReference type="Gene3D" id="3.30.420.10">
    <property type="entry name" value="Ribonuclease H-like superfamily/Ribonuclease H"/>
    <property type="match status" value="1"/>
</dbReference>
<dbReference type="InterPro" id="IPR029460">
    <property type="entry name" value="DNAPol_HHH"/>
</dbReference>
<dbReference type="CDD" id="cd07435">
    <property type="entry name" value="PHP_PolIIIA_POLC"/>
    <property type="match status" value="1"/>
</dbReference>
<dbReference type="Gene3D" id="3.20.20.140">
    <property type="entry name" value="Metal-dependent hydrolases"/>
    <property type="match status" value="2"/>
</dbReference>
<dbReference type="GO" id="GO:0008408">
    <property type="term" value="F:3'-5' exonuclease activity"/>
    <property type="evidence" value="ECO:0007669"/>
    <property type="project" value="UniProtKB-UniRule"/>
</dbReference>
<keyword evidence="4 13" id="KW-0808">Transferase</keyword>